<keyword evidence="2" id="KW-0808">Transferase</keyword>
<accession>L1JD53</accession>
<dbReference type="KEGG" id="gtt:GUITHDRAFT_70717"/>
<dbReference type="PANTHER" id="PTHR44329:SF288">
    <property type="entry name" value="MITOGEN-ACTIVATED PROTEIN KINASE KINASE KINASE 20"/>
    <property type="match status" value="1"/>
</dbReference>
<dbReference type="HOGENOM" id="CLU_000288_7_35_1"/>
<feature type="domain" description="Protein kinase" evidence="8">
    <location>
        <begin position="29"/>
        <end position="281"/>
    </location>
</feature>
<dbReference type="STRING" id="905079.L1JD53"/>
<dbReference type="PRINTS" id="PR00109">
    <property type="entry name" value="TYRKINASE"/>
</dbReference>
<keyword evidence="3 6" id="KW-0547">Nucleotide-binding</keyword>
<dbReference type="InterPro" id="IPR001245">
    <property type="entry name" value="Ser-Thr/Tyr_kinase_cat_dom"/>
</dbReference>
<dbReference type="InterPro" id="IPR008271">
    <property type="entry name" value="Ser/Thr_kinase_AS"/>
</dbReference>
<evidence type="ECO:0000313" key="10">
    <source>
        <dbReference type="EnsemblProtists" id="EKX46232"/>
    </source>
</evidence>
<dbReference type="PROSITE" id="PS00108">
    <property type="entry name" value="PROTEIN_KINASE_ST"/>
    <property type="match status" value="1"/>
</dbReference>
<feature type="non-terminal residue" evidence="9">
    <location>
        <position position="1"/>
    </location>
</feature>
<dbReference type="InterPro" id="IPR017441">
    <property type="entry name" value="Protein_kinase_ATP_BS"/>
</dbReference>
<proteinExistence type="inferred from homology"/>
<dbReference type="GeneID" id="17302867"/>
<evidence type="ECO:0000256" key="5">
    <source>
        <dbReference type="ARBA" id="ARBA00022840"/>
    </source>
</evidence>
<dbReference type="PROSITE" id="PS50011">
    <property type="entry name" value="PROTEIN_KINASE_DOM"/>
    <property type="match status" value="1"/>
</dbReference>
<dbReference type="GO" id="GO:0004674">
    <property type="term" value="F:protein serine/threonine kinase activity"/>
    <property type="evidence" value="ECO:0007669"/>
    <property type="project" value="UniProtKB-KW"/>
</dbReference>
<evidence type="ECO:0000256" key="4">
    <source>
        <dbReference type="ARBA" id="ARBA00022777"/>
    </source>
</evidence>
<evidence type="ECO:0000256" key="3">
    <source>
        <dbReference type="ARBA" id="ARBA00022741"/>
    </source>
</evidence>
<reference evidence="11" key="2">
    <citation type="submission" date="2012-11" db="EMBL/GenBank/DDBJ databases">
        <authorList>
            <person name="Kuo A."/>
            <person name="Curtis B.A."/>
            <person name="Tanifuji G."/>
            <person name="Burki F."/>
            <person name="Gruber A."/>
            <person name="Irimia M."/>
            <person name="Maruyama S."/>
            <person name="Arias M.C."/>
            <person name="Ball S.G."/>
            <person name="Gile G.H."/>
            <person name="Hirakawa Y."/>
            <person name="Hopkins J.F."/>
            <person name="Rensing S.A."/>
            <person name="Schmutz J."/>
            <person name="Symeonidi A."/>
            <person name="Elias M."/>
            <person name="Eveleigh R.J."/>
            <person name="Herman E.K."/>
            <person name="Klute M.J."/>
            <person name="Nakayama T."/>
            <person name="Obornik M."/>
            <person name="Reyes-Prieto A."/>
            <person name="Armbrust E.V."/>
            <person name="Aves S.J."/>
            <person name="Beiko R.G."/>
            <person name="Coutinho P."/>
            <person name="Dacks J.B."/>
            <person name="Durnford D.G."/>
            <person name="Fast N.M."/>
            <person name="Green B.R."/>
            <person name="Grisdale C."/>
            <person name="Hempe F."/>
            <person name="Henrissat B."/>
            <person name="Hoppner M.P."/>
            <person name="Ishida K.-I."/>
            <person name="Kim E."/>
            <person name="Koreny L."/>
            <person name="Kroth P.G."/>
            <person name="Liu Y."/>
            <person name="Malik S.-B."/>
            <person name="Maier U.G."/>
            <person name="McRose D."/>
            <person name="Mock T."/>
            <person name="Neilson J.A."/>
            <person name="Onodera N.T."/>
            <person name="Poole A.M."/>
            <person name="Pritham E.J."/>
            <person name="Richards T.A."/>
            <person name="Rocap G."/>
            <person name="Roy S.W."/>
            <person name="Sarai C."/>
            <person name="Schaack S."/>
            <person name="Shirato S."/>
            <person name="Slamovits C.H."/>
            <person name="Spencer D.F."/>
            <person name="Suzuki S."/>
            <person name="Worden A.Z."/>
            <person name="Zauner S."/>
            <person name="Barry K."/>
            <person name="Bell C."/>
            <person name="Bharti A.K."/>
            <person name="Crow J.A."/>
            <person name="Grimwood J."/>
            <person name="Kramer R."/>
            <person name="Lindquist E."/>
            <person name="Lucas S."/>
            <person name="Salamov A."/>
            <person name="McFadden G.I."/>
            <person name="Lane C.E."/>
            <person name="Keeling P.J."/>
            <person name="Gray M.W."/>
            <person name="Grigoriev I.V."/>
            <person name="Archibald J.M."/>
        </authorList>
    </citation>
    <scope>NUCLEOTIDE SEQUENCE</scope>
    <source>
        <strain evidence="11">CCMP2712</strain>
    </source>
</reference>
<sequence length="281" mass="30899">MSNLNQHRVQESDIHDCVRKCHIIPSGEIIKVKRLGAGSFGEVTLGEWLGSPVALKTLNEQNGSADLSGSSTKEFLKELRLLADLSHSKIVRFLGVCASPPCIVLDFYSHGSLDNVLHVQKAAITYGQVLSIAQDVALGMRFLHHRDILHRDLKPQNILIDKGLGARIADFGLAKTLVKTGVSEEGLTGTVPYMAPEILARQPYSFPVDVYAFAILLNEMIASERPYDGNEVDAVVHAVLSLDKRPTMGSCTPSMTKMIQDCWKKRASDRPTFPHIVSDLK</sequence>
<keyword evidence="4" id="KW-0418">Kinase</keyword>
<evidence type="ECO:0000313" key="9">
    <source>
        <dbReference type="EMBL" id="EKX46232.1"/>
    </source>
</evidence>
<dbReference type="OMA" id="NANTPVC"/>
<dbReference type="Gene3D" id="3.30.200.20">
    <property type="entry name" value="Phosphorylase Kinase, domain 1"/>
    <property type="match status" value="1"/>
</dbReference>
<evidence type="ECO:0000256" key="6">
    <source>
        <dbReference type="PROSITE-ProRule" id="PRU10141"/>
    </source>
</evidence>
<dbReference type="AlphaFoldDB" id="L1JD53"/>
<dbReference type="InterPro" id="IPR051681">
    <property type="entry name" value="Ser/Thr_Kinases-Pseudokinases"/>
</dbReference>
<reference evidence="10" key="3">
    <citation type="submission" date="2015-06" db="UniProtKB">
        <authorList>
            <consortium name="EnsemblProtists"/>
        </authorList>
    </citation>
    <scope>IDENTIFICATION</scope>
</reference>
<dbReference type="OrthoDB" id="339325at2759"/>
<dbReference type="Proteomes" id="UP000011087">
    <property type="component" value="Unassembled WGS sequence"/>
</dbReference>
<dbReference type="InterPro" id="IPR011009">
    <property type="entry name" value="Kinase-like_dom_sf"/>
</dbReference>
<dbReference type="eggNOG" id="KOG0192">
    <property type="taxonomic scope" value="Eukaryota"/>
</dbReference>
<dbReference type="SMART" id="SM00220">
    <property type="entry name" value="S_TKc"/>
    <property type="match status" value="1"/>
</dbReference>
<dbReference type="PIRSF" id="PIRSF000654">
    <property type="entry name" value="Integrin-linked_kinase"/>
    <property type="match status" value="1"/>
</dbReference>
<keyword evidence="11" id="KW-1185">Reference proteome</keyword>
<reference evidence="9 11" key="1">
    <citation type="journal article" date="2012" name="Nature">
        <title>Algal genomes reveal evolutionary mosaicism and the fate of nucleomorphs.</title>
        <authorList>
            <consortium name="DOE Joint Genome Institute"/>
            <person name="Curtis B.A."/>
            <person name="Tanifuji G."/>
            <person name="Burki F."/>
            <person name="Gruber A."/>
            <person name="Irimia M."/>
            <person name="Maruyama S."/>
            <person name="Arias M.C."/>
            <person name="Ball S.G."/>
            <person name="Gile G.H."/>
            <person name="Hirakawa Y."/>
            <person name="Hopkins J.F."/>
            <person name="Kuo A."/>
            <person name="Rensing S.A."/>
            <person name="Schmutz J."/>
            <person name="Symeonidi A."/>
            <person name="Elias M."/>
            <person name="Eveleigh R.J."/>
            <person name="Herman E.K."/>
            <person name="Klute M.J."/>
            <person name="Nakayama T."/>
            <person name="Obornik M."/>
            <person name="Reyes-Prieto A."/>
            <person name="Armbrust E.V."/>
            <person name="Aves S.J."/>
            <person name="Beiko R.G."/>
            <person name="Coutinho P."/>
            <person name="Dacks J.B."/>
            <person name="Durnford D.G."/>
            <person name="Fast N.M."/>
            <person name="Green B.R."/>
            <person name="Grisdale C.J."/>
            <person name="Hempel F."/>
            <person name="Henrissat B."/>
            <person name="Hoppner M.P."/>
            <person name="Ishida K."/>
            <person name="Kim E."/>
            <person name="Koreny L."/>
            <person name="Kroth P.G."/>
            <person name="Liu Y."/>
            <person name="Malik S.B."/>
            <person name="Maier U.G."/>
            <person name="McRose D."/>
            <person name="Mock T."/>
            <person name="Neilson J.A."/>
            <person name="Onodera N.T."/>
            <person name="Poole A.M."/>
            <person name="Pritham E.J."/>
            <person name="Richards T.A."/>
            <person name="Rocap G."/>
            <person name="Roy S.W."/>
            <person name="Sarai C."/>
            <person name="Schaack S."/>
            <person name="Shirato S."/>
            <person name="Slamovits C.H."/>
            <person name="Spencer D.F."/>
            <person name="Suzuki S."/>
            <person name="Worden A.Z."/>
            <person name="Zauner S."/>
            <person name="Barry K."/>
            <person name="Bell C."/>
            <person name="Bharti A.K."/>
            <person name="Crow J.A."/>
            <person name="Grimwood J."/>
            <person name="Kramer R."/>
            <person name="Lindquist E."/>
            <person name="Lucas S."/>
            <person name="Salamov A."/>
            <person name="McFadden G.I."/>
            <person name="Lane C.E."/>
            <person name="Keeling P.J."/>
            <person name="Gray M.W."/>
            <person name="Grigoriev I.V."/>
            <person name="Archibald J.M."/>
        </authorList>
    </citation>
    <scope>NUCLEOTIDE SEQUENCE</scope>
    <source>
        <strain evidence="9 11">CCMP2712</strain>
    </source>
</reference>
<evidence type="ECO:0000256" key="2">
    <source>
        <dbReference type="ARBA" id="ARBA00022679"/>
    </source>
</evidence>
<organism evidence="9">
    <name type="scientific">Guillardia theta (strain CCMP2712)</name>
    <name type="common">Cryptophyte</name>
    <dbReference type="NCBI Taxonomy" id="905079"/>
    <lineage>
        <taxon>Eukaryota</taxon>
        <taxon>Cryptophyceae</taxon>
        <taxon>Pyrenomonadales</taxon>
        <taxon>Geminigeraceae</taxon>
        <taxon>Guillardia</taxon>
    </lineage>
</organism>
<evidence type="ECO:0000256" key="1">
    <source>
        <dbReference type="ARBA" id="ARBA00022527"/>
    </source>
</evidence>
<dbReference type="Pfam" id="PF07714">
    <property type="entry name" value="PK_Tyr_Ser-Thr"/>
    <property type="match status" value="1"/>
</dbReference>
<evidence type="ECO:0000256" key="7">
    <source>
        <dbReference type="RuleBase" id="RU000304"/>
    </source>
</evidence>
<protein>
    <recommendedName>
        <fullName evidence="8">Protein kinase domain-containing protein</fullName>
    </recommendedName>
</protein>
<evidence type="ECO:0000259" key="8">
    <source>
        <dbReference type="PROSITE" id="PS50011"/>
    </source>
</evidence>
<dbReference type="EMBL" id="JH992995">
    <property type="protein sequence ID" value="EKX46232.1"/>
    <property type="molecule type" value="Genomic_DNA"/>
</dbReference>
<feature type="binding site" evidence="6">
    <location>
        <position position="56"/>
    </location>
    <ligand>
        <name>ATP</name>
        <dbReference type="ChEBI" id="CHEBI:30616"/>
    </ligand>
</feature>
<dbReference type="PROSITE" id="PS00107">
    <property type="entry name" value="PROTEIN_KINASE_ATP"/>
    <property type="match status" value="1"/>
</dbReference>
<dbReference type="EnsemblProtists" id="EKX46232">
    <property type="protein sequence ID" value="EKX46232"/>
    <property type="gene ID" value="GUITHDRAFT_70717"/>
</dbReference>
<dbReference type="Gene3D" id="1.10.510.10">
    <property type="entry name" value="Transferase(Phosphotransferase) domain 1"/>
    <property type="match status" value="1"/>
</dbReference>
<gene>
    <name evidence="9" type="ORF">GUITHDRAFT_70717</name>
</gene>
<dbReference type="PaxDb" id="55529-EKX46232"/>
<dbReference type="GO" id="GO:0005524">
    <property type="term" value="F:ATP binding"/>
    <property type="evidence" value="ECO:0007669"/>
    <property type="project" value="UniProtKB-UniRule"/>
</dbReference>
<comment type="similarity">
    <text evidence="7">Belongs to the protein kinase superfamily.</text>
</comment>
<dbReference type="RefSeq" id="XP_005833212.1">
    <property type="nucleotide sequence ID" value="XM_005833155.1"/>
</dbReference>
<keyword evidence="1 7" id="KW-0723">Serine/threonine-protein kinase</keyword>
<name>L1JD53_GUITC</name>
<dbReference type="SUPFAM" id="SSF56112">
    <property type="entry name" value="Protein kinase-like (PK-like)"/>
    <property type="match status" value="1"/>
</dbReference>
<evidence type="ECO:0000313" key="11">
    <source>
        <dbReference type="Proteomes" id="UP000011087"/>
    </source>
</evidence>
<dbReference type="CDD" id="cd13999">
    <property type="entry name" value="STKc_MAP3K-like"/>
    <property type="match status" value="1"/>
</dbReference>
<keyword evidence="5 6" id="KW-0067">ATP-binding</keyword>
<dbReference type="PANTHER" id="PTHR44329">
    <property type="entry name" value="SERINE/THREONINE-PROTEIN KINASE TNNI3K-RELATED"/>
    <property type="match status" value="1"/>
</dbReference>
<dbReference type="InterPro" id="IPR000719">
    <property type="entry name" value="Prot_kinase_dom"/>
</dbReference>